<dbReference type="AlphaFoldDB" id="A0A2G6MSQ2"/>
<evidence type="ECO:0000313" key="2">
    <source>
        <dbReference type="EMBL" id="PIE63104.1"/>
    </source>
</evidence>
<dbReference type="Pfam" id="PF01592">
    <property type="entry name" value="NifU_N"/>
    <property type="match status" value="1"/>
</dbReference>
<accession>A0A2G6MSQ2</accession>
<reference evidence="2 3" key="1">
    <citation type="submission" date="2017-10" db="EMBL/GenBank/DDBJ databases">
        <title>Novel microbial diversity and functional potential in the marine mammal oral microbiome.</title>
        <authorList>
            <person name="Dudek N.K."/>
            <person name="Sun C.L."/>
            <person name="Burstein D."/>
            <person name="Kantor R.S."/>
            <person name="Aliaga Goltsman D.S."/>
            <person name="Bik E.M."/>
            <person name="Thomas B.C."/>
            <person name="Banfield J.F."/>
            <person name="Relman D.A."/>
        </authorList>
    </citation>
    <scope>NUCLEOTIDE SEQUENCE [LARGE SCALE GENOMIC DNA]</scope>
    <source>
        <strain evidence="2">DOLJORAL78_47_202</strain>
    </source>
</reference>
<protein>
    <submittedName>
        <fullName evidence="2">Iron-sulfur cluster assembly scaffold protein</fullName>
    </submittedName>
</protein>
<dbReference type="Proteomes" id="UP000231203">
    <property type="component" value="Unassembled WGS sequence"/>
</dbReference>
<dbReference type="GO" id="GO:0051536">
    <property type="term" value="F:iron-sulfur cluster binding"/>
    <property type="evidence" value="ECO:0007669"/>
    <property type="project" value="InterPro"/>
</dbReference>
<dbReference type="InterPro" id="IPR002871">
    <property type="entry name" value="NIF_FeS_clus_asmbl_NifU_N"/>
</dbReference>
<dbReference type="GO" id="GO:0016226">
    <property type="term" value="P:iron-sulfur cluster assembly"/>
    <property type="evidence" value="ECO:0007669"/>
    <property type="project" value="InterPro"/>
</dbReference>
<dbReference type="CDD" id="cd06664">
    <property type="entry name" value="IscU_like"/>
    <property type="match status" value="1"/>
</dbReference>
<proteinExistence type="predicted"/>
<dbReference type="PANTHER" id="PTHR10093">
    <property type="entry name" value="IRON-SULFUR CLUSTER ASSEMBLY ENZYME NIFU HOMOLOG"/>
    <property type="match status" value="1"/>
</dbReference>
<dbReference type="GO" id="GO:0005506">
    <property type="term" value="F:iron ion binding"/>
    <property type="evidence" value="ECO:0007669"/>
    <property type="project" value="InterPro"/>
</dbReference>
<gene>
    <name evidence="2" type="ORF">CSA25_01930</name>
</gene>
<name>A0A2G6MSQ2_9BACT</name>
<dbReference type="SUPFAM" id="SSF82649">
    <property type="entry name" value="SufE/NifU"/>
    <property type="match status" value="1"/>
</dbReference>
<evidence type="ECO:0000259" key="1">
    <source>
        <dbReference type="Pfam" id="PF01592"/>
    </source>
</evidence>
<sequence>MATEITIQDSERKMLSEAGYGKPAIDYYLGKKYMGSIEDANQISFKVGSCGDTMKIYLKVDENHIIQDAKYEIAGCACAISAAMATVDLVKGKTVEQALKINDGDVFKALKSIPEKKHHCIQLAVKTMRLGLKEFQTAHVS</sequence>
<dbReference type="Gene3D" id="3.90.1010.10">
    <property type="match status" value="1"/>
</dbReference>
<organism evidence="2 3">
    <name type="scientific">Desulfobacter postgatei</name>
    <dbReference type="NCBI Taxonomy" id="2293"/>
    <lineage>
        <taxon>Bacteria</taxon>
        <taxon>Pseudomonadati</taxon>
        <taxon>Thermodesulfobacteriota</taxon>
        <taxon>Desulfobacteria</taxon>
        <taxon>Desulfobacterales</taxon>
        <taxon>Desulfobacteraceae</taxon>
        <taxon>Desulfobacter</taxon>
    </lineage>
</organism>
<evidence type="ECO:0000313" key="3">
    <source>
        <dbReference type="Proteomes" id="UP000231203"/>
    </source>
</evidence>
<comment type="caution">
    <text evidence="2">The sequence shown here is derived from an EMBL/GenBank/DDBJ whole genome shotgun (WGS) entry which is preliminary data.</text>
</comment>
<feature type="domain" description="NIF system FeS cluster assembly NifU N-terminal" evidence="1">
    <location>
        <begin position="20"/>
        <end position="137"/>
    </location>
</feature>
<dbReference type="EMBL" id="PDTI01000016">
    <property type="protein sequence ID" value="PIE63104.1"/>
    <property type="molecule type" value="Genomic_DNA"/>
</dbReference>